<dbReference type="InterPro" id="IPR000847">
    <property type="entry name" value="LysR_HTH_N"/>
</dbReference>
<name>A0A375D3I9_9BURK</name>
<geneLocation type="plasmid" evidence="6">
    <name>cbm2636_mp</name>
</geneLocation>
<keyword evidence="5" id="KW-0614">Plasmid</keyword>
<dbReference type="PRINTS" id="PR00039">
    <property type="entry name" value="HTHLYSR"/>
</dbReference>
<dbReference type="PANTHER" id="PTHR30419">
    <property type="entry name" value="HTH-TYPE TRANSCRIPTIONAL REGULATOR YBHD"/>
    <property type="match status" value="1"/>
</dbReference>
<keyword evidence="3" id="KW-0238">DNA-binding</keyword>
<proteinExistence type="inferred from homology"/>
<dbReference type="SUPFAM" id="SSF46785">
    <property type="entry name" value="Winged helix' DNA-binding domain"/>
    <property type="match status" value="1"/>
</dbReference>
<protein>
    <submittedName>
        <fullName evidence="5">Sporulation protein</fullName>
    </submittedName>
</protein>
<dbReference type="Gene3D" id="3.40.190.290">
    <property type="match status" value="1"/>
</dbReference>
<dbReference type="InterPro" id="IPR005119">
    <property type="entry name" value="LysR_subst-bd"/>
</dbReference>
<evidence type="ECO:0000256" key="2">
    <source>
        <dbReference type="ARBA" id="ARBA00023015"/>
    </source>
</evidence>
<evidence type="ECO:0000256" key="1">
    <source>
        <dbReference type="ARBA" id="ARBA00009437"/>
    </source>
</evidence>
<evidence type="ECO:0000313" key="5">
    <source>
        <dbReference type="EMBL" id="SPD68425.1"/>
    </source>
</evidence>
<dbReference type="InterPro" id="IPR036390">
    <property type="entry name" value="WH_DNA-bd_sf"/>
</dbReference>
<dbReference type="EMBL" id="LT984814">
    <property type="protein sequence ID" value="SPD68425.1"/>
    <property type="molecule type" value="Genomic_DNA"/>
</dbReference>
<gene>
    <name evidence="5" type="ORF">CBM2636_MP21275</name>
</gene>
<dbReference type="InterPro" id="IPR036388">
    <property type="entry name" value="WH-like_DNA-bd_sf"/>
</dbReference>
<dbReference type="Proteomes" id="UP000254259">
    <property type="component" value="Plasmid CBM2636_mp"/>
</dbReference>
<dbReference type="GO" id="GO:0005829">
    <property type="term" value="C:cytosol"/>
    <property type="evidence" value="ECO:0007669"/>
    <property type="project" value="TreeGrafter"/>
</dbReference>
<evidence type="ECO:0000256" key="4">
    <source>
        <dbReference type="ARBA" id="ARBA00023163"/>
    </source>
</evidence>
<dbReference type="InterPro" id="IPR050950">
    <property type="entry name" value="HTH-type_LysR_regulators"/>
</dbReference>
<dbReference type="Pfam" id="PF03466">
    <property type="entry name" value="LysR_substrate"/>
    <property type="match status" value="1"/>
</dbReference>
<dbReference type="PROSITE" id="PS50931">
    <property type="entry name" value="HTH_LYSR"/>
    <property type="match status" value="1"/>
</dbReference>
<organism evidence="5 6">
    <name type="scientific">Cupriavidus taiwanensis</name>
    <dbReference type="NCBI Taxonomy" id="164546"/>
    <lineage>
        <taxon>Bacteria</taxon>
        <taxon>Pseudomonadati</taxon>
        <taxon>Pseudomonadota</taxon>
        <taxon>Betaproteobacteria</taxon>
        <taxon>Burkholderiales</taxon>
        <taxon>Burkholderiaceae</taxon>
        <taxon>Cupriavidus</taxon>
    </lineage>
</organism>
<comment type="similarity">
    <text evidence="1">Belongs to the LysR transcriptional regulatory family.</text>
</comment>
<sequence>MPVWLLWYYHVVIPISRPPPAQQAPVSIAPDKLVHNLVSRLRLRHLPLLLALARQRSVSRVAAELNLSQPAVTKTLREIEDIFMVPLFTRTRRGLEPTPTGLAVLAHARLTLADADALGRELAAIEAGLSGRLRLGVIPYISRGVLDTACTFGLAQTPRVSVLVREGTTDELVGALREHELDCVIARTFFAPGADIVQQPLYREEPALVVPTAAATRLARGALDWHRLAERDWILPPPNTPIRRTINTIFAVAGVAQPTPMVETYSIKTMATLMRRHPAATTIVPRAVASELAEARGAAVLPHALSWDLPPVGVMWRRQPVEDDVVAALVACLRALPADLA</sequence>
<dbReference type="AlphaFoldDB" id="A0A375D3I9"/>
<dbReference type="Pfam" id="PF00126">
    <property type="entry name" value="HTH_1"/>
    <property type="match status" value="1"/>
</dbReference>
<dbReference type="GO" id="GO:0003677">
    <property type="term" value="F:DNA binding"/>
    <property type="evidence" value="ECO:0007669"/>
    <property type="project" value="UniProtKB-KW"/>
</dbReference>
<dbReference type="Gene3D" id="1.10.10.10">
    <property type="entry name" value="Winged helix-like DNA-binding domain superfamily/Winged helix DNA-binding domain"/>
    <property type="match status" value="1"/>
</dbReference>
<keyword evidence="4" id="KW-0804">Transcription</keyword>
<evidence type="ECO:0000256" key="3">
    <source>
        <dbReference type="ARBA" id="ARBA00023125"/>
    </source>
</evidence>
<keyword evidence="2" id="KW-0805">Transcription regulation</keyword>
<dbReference type="SUPFAM" id="SSF53850">
    <property type="entry name" value="Periplasmic binding protein-like II"/>
    <property type="match status" value="1"/>
</dbReference>
<dbReference type="GO" id="GO:0003700">
    <property type="term" value="F:DNA-binding transcription factor activity"/>
    <property type="evidence" value="ECO:0007669"/>
    <property type="project" value="InterPro"/>
</dbReference>
<evidence type="ECO:0000313" key="6">
    <source>
        <dbReference type="Proteomes" id="UP000254259"/>
    </source>
</evidence>
<accession>A0A375D3I9</accession>
<reference evidence="5 6" key="1">
    <citation type="submission" date="2018-01" db="EMBL/GenBank/DDBJ databases">
        <authorList>
            <person name="Clerissi C."/>
        </authorList>
    </citation>
    <scope>NUCLEOTIDE SEQUENCE [LARGE SCALE GENOMIC DNA]</scope>
    <source>
        <strain evidence="5">Cupriavidus taiwanensis SWF 66322</strain>
        <plasmid evidence="6">cbm2636_mp</plasmid>
    </source>
</reference>